<keyword evidence="1" id="KW-0472">Membrane</keyword>
<dbReference type="EMBL" id="CAJJDP010000008">
    <property type="protein sequence ID" value="CAD8137941.1"/>
    <property type="molecule type" value="Genomic_DNA"/>
</dbReference>
<dbReference type="Proteomes" id="UP000683925">
    <property type="component" value="Unassembled WGS sequence"/>
</dbReference>
<evidence type="ECO:0000313" key="4">
    <source>
        <dbReference type="Proteomes" id="UP000683925"/>
    </source>
</evidence>
<keyword evidence="4" id="KW-1185">Reference proteome</keyword>
<evidence type="ECO:0008006" key="5">
    <source>
        <dbReference type="Google" id="ProtNLM"/>
    </source>
</evidence>
<evidence type="ECO:0000256" key="2">
    <source>
        <dbReference type="SAM" id="SignalP"/>
    </source>
</evidence>
<evidence type="ECO:0000256" key="1">
    <source>
        <dbReference type="SAM" id="Phobius"/>
    </source>
</evidence>
<gene>
    <name evidence="3" type="ORF">POCTA_138.1.T0090104</name>
</gene>
<reference evidence="3" key="1">
    <citation type="submission" date="2021-01" db="EMBL/GenBank/DDBJ databases">
        <authorList>
            <consortium name="Genoscope - CEA"/>
            <person name="William W."/>
        </authorList>
    </citation>
    <scope>NUCLEOTIDE SEQUENCE</scope>
</reference>
<evidence type="ECO:0000313" key="3">
    <source>
        <dbReference type="EMBL" id="CAD8137941.1"/>
    </source>
</evidence>
<keyword evidence="1" id="KW-1133">Transmembrane helix</keyword>
<sequence length="1521" mass="174503">MILLLFLLQIQSILGGFTSCEVNPEHPEIIYPSNSNSFLQPLDKYFHGQGLTYAINGTYQFGVSQSTKMSTQTLKKAQFPENTIFIDDAAYFNWSNPNYQQDQFVALVSINNEYYVYELSLNQKTPTWIQLTSSFSSTQTAICTNVAYVFDNDIIVSCVTRKEGFQIFYFFQRVVIKIITKYLPVLIQSPYEYVLANQLEFSYLQILNNQEQEFYAAVVHANYFNPETIVHIFKLEFQRSLHEPIKMTVYYSGHHDKAAYGAYLADPEKIYLLFFDALVIHDFSKKIHKNVMMVVDSSQGMGVYRESYTNGEYNLFISIVTKKGLEFYSTSNLQSNQKPGLPKTFDTNKRLQVKVSLLYTIVTNDNSFVIYENRYLLKEENVQYGFLYYSQTPALLSIFYGFGSQFVLFQTTTILTYQIQMAYLYSLKTLNTNYNVPTQITINATSQDGTKCQCTFNYELLNVNDMYNFVALTKPDSKKEPILLFNSQSKLLPLGDQFFGSNLKYKIEATQQLEEENSALEILQPNTTLLYINQVNIITNTYVIAYSSTYQVDDDTFFVFSQLTTNVKNVQIEKCKFLACQIIEIIQGQFAGPIVGITAIKSGLLFHIVIATQQEIYSYDYDYDKMKLLIQRKKQVTQLTKDIPPTMVISSVNYVQEALIILTSTPNSIICVDNLLIHQYTIAGNQYAPRQVFLNPYIFNDTYFVDNQYELLMIQNSKNNFDIEQETQKRYQYNVFVAFNYPNNYKQQQISIGLVREGVYLIQLSQTSTTSTQTIYFYPYQFLYYDAAYKASASFQTISLTQFQLTIAQPFVTGVSNNDKFYVVVNTNQANQFQLVVLNPSTTEYSQIYQIINLDQLPSNLNIISINRGHNQQIDKVLDFNYDLLFLSSSTSNQIQQLQVFKQPAVLYTPNIQQNRVDVFELQVIAENNFNQAPAKEAAITRQIKSTKQEIGIIARENQAFTPMTALGSIFYLNINPADYFFGYISNYTAINKIGLRVDFNEAFIDCYQKDKKHQVVNNSVVQPITRMQANFSLVYTSVTSGIIAGQDTIQTFIQSGRAIYILYDKDALFLYTVPAYIDATCIYSFITSDSGYLITVCSNKDDTYFYYYNGTESNNRTILGFSGYQLLSQTAYPNLKSAQFQYNILALEYSQFILTVNVSASNSTLVLQNKMQYNLVYPMMSYSLFVVDAEELELQAARRNRTLLNRDFVKKFLSNMDAGVIILYQNSVLQFLYKNIAKYGAYQSQLPNGVQILGVTSISIGWITNTYLSTPFLISTTSNSYLFQVTLPIIERSGSATVDLIYKLISFAKYQTLGVYSGGEAIVGFFYTESNELGEPEYVFGLYGIPTLKDFTSDLTLKVAFNPNKVYQHVGSPVGFIGIQNLTKYNISNPIITNNQTILYQVNQTEFQYLFVTNEVKITVNQVQCINTSTIGHALNMTEIELVAINNYTSDFSRNSFVINNIYPDYTFWVTEIRRRNFWWQFGVGAIFFFIIIGVLTVLCVNSNKIIVYQERILQNELEQ</sequence>
<feature type="chain" id="PRO_5035939097" description="Transmembrane protein" evidence="2">
    <location>
        <begin position="16"/>
        <end position="1521"/>
    </location>
</feature>
<feature type="transmembrane region" description="Helical" evidence="1">
    <location>
        <begin position="1479"/>
        <end position="1503"/>
    </location>
</feature>
<accession>A0A8S1S9M5</accession>
<comment type="caution">
    <text evidence="3">The sequence shown here is derived from an EMBL/GenBank/DDBJ whole genome shotgun (WGS) entry which is preliminary data.</text>
</comment>
<dbReference type="OrthoDB" id="296873at2759"/>
<protein>
    <recommendedName>
        <fullName evidence="5">Transmembrane protein</fullName>
    </recommendedName>
</protein>
<keyword evidence="2" id="KW-0732">Signal</keyword>
<proteinExistence type="predicted"/>
<keyword evidence="1" id="KW-0812">Transmembrane</keyword>
<name>A0A8S1S9M5_PAROT</name>
<dbReference type="OMA" id="HIVIATQ"/>
<organism evidence="3 4">
    <name type="scientific">Paramecium octaurelia</name>
    <dbReference type="NCBI Taxonomy" id="43137"/>
    <lineage>
        <taxon>Eukaryota</taxon>
        <taxon>Sar</taxon>
        <taxon>Alveolata</taxon>
        <taxon>Ciliophora</taxon>
        <taxon>Intramacronucleata</taxon>
        <taxon>Oligohymenophorea</taxon>
        <taxon>Peniculida</taxon>
        <taxon>Parameciidae</taxon>
        <taxon>Paramecium</taxon>
    </lineage>
</organism>
<feature type="signal peptide" evidence="2">
    <location>
        <begin position="1"/>
        <end position="15"/>
    </location>
</feature>